<accession>A0A9Q3E7T7</accession>
<feature type="compositionally biased region" description="Polar residues" evidence="1">
    <location>
        <begin position="180"/>
        <end position="193"/>
    </location>
</feature>
<keyword evidence="3" id="KW-1185">Reference proteome</keyword>
<reference evidence="2" key="1">
    <citation type="submission" date="2021-03" db="EMBL/GenBank/DDBJ databases">
        <title>Draft genome sequence of rust myrtle Austropuccinia psidii MF-1, a brazilian biotype.</title>
        <authorList>
            <person name="Quecine M.C."/>
            <person name="Pachon D.M.R."/>
            <person name="Bonatelli M.L."/>
            <person name="Correr F.H."/>
            <person name="Franceschini L.M."/>
            <person name="Leite T.F."/>
            <person name="Margarido G.R.A."/>
            <person name="Almeida C.A."/>
            <person name="Ferrarezi J.A."/>
            <person name="Labate C.A."/>
        </authorList>
    </citation>
    <scope>NUCLEOTIDE SEQUENCE</scope>
    <source>
        <strain evidence="2">MF-1</strain>
    </source>
</reference>
<evidence type="ECO:0000313" key="2">
    <source>
        <dbReference type="EMBL" id="MBW0513891.1"/>
    </source>
</evidence>
<feature type="region of interest" description="Disordered" evidence="1">
    <location>
        <begin position="141"/>
        <end position="193"/>
    </location>
</feature>
<evidence type="ECO:0000256" key="1">
    <source>
        <dbReference type="SAM" id="MobiDB-lite"/>
    </source>
</evidence>
<sequence length="193" mass="20819">MVAIRRPFKDPNHRPLQELGWKLIQDYFKGHSQRLYIISISCKGIKYFNTAWTTQLVHTGGNQSTCIYLAQLGQFIFHCGNSSPCDTLDGISQFPQLRAHLERGLNLEGAAPSIQEGRGSRRLSSFSGVVGGFPGLSSTTFKGPGAYGGEEQENSVEEEYSNGTEGVPAPVGASQGTGGTNIAQSNQPVCHQS</sequence>
<feature type="compositionally biased region" description="Acidic residues" evidence="1">
    <location>
        <begin position="150"/>
        <end position="160"/>
    </location>
</feature>
<protein>
    <submittedName>
        <fullName evidence="2">Uncharacterized protein</fullName>
    </submittedName>
</protein>
<dbReference type="EMBL" id="AVOT02023687">
    <property type="protein sequence ID" value="MBW0513891.1"/>
    <property type="molecule type" value="Genomic_DNA"/>
</dbReference>
<gene>
    <name evidence="2" type="ORF">O181_053606</name>
</gene>
<name>A0A9Q3E7T7_9BASI</name>
<dbReference type="AlphaFoldDB" id="A0A9Q3E7T7"/>
<organism evidence="2 3">
    <name type="scientific">Austropuccinia psidii MF-1</name>
    <dbReference type="NCBI Taxonomy" id="1389203"/>
    <lineage>
        <taxon>Eukaryota</taxon>
        <taxon>Fungi</taxon>
        <taxon>Dikarya</taxon>
        <taxon>Basidiomycota</taxon>
        <taxon>Pucciniomycotina</taxon>
        <taxon>Pucciniomycetes</taxon>
        <taxon>Pucciniales</taxon>
        <taxon>Sphaerophragmiaceae</taxon>
        <taxon>Austropuccinia</taxon>
    </lineage>
</organism>
<comment type="caution">
    <text evidence="2">The sequence shown here is derived from an EMBL/GenBank/DDBJ whole genome shotgun (WGS) entry which is preliminary data.</text>
</comment>
<evidence type="ECO:0000313" key="3">
    <source>
        <dbReference type="Proteomes" id="UP000765509"/>
    </source>
</evidence>
<dbReference type="Proteomes" id="UP000765509">
    <property type="component" value="Unassembled WGS sequence"/>
</dbReference>
<proteinExistence type="predicted"/>